<dbReference type="EMBL" id="JASJQH010008753">
    <property type="protein sequence ID" value="KAK9686896.1"/>
    <property type="molecule type" value="Genomic_DNA"/>
</dbReference>
<evidence type="ECO:0000259" key="4">
    <source>
        <dbReference type="PROSITE" id="PS50009"/>
    </source>
</evidence>
<dbReference type="Pfam" id="PF00617">
    <property type="entry name" value="RasGEF"/>
    <property type="match status" value="1"/>
</dbReference>
<evidence type="ECO:0000256" key="3">
    <source>
        <dbReference type="SAM" id="MobiDB-lite"/>
    </source>
</evidence>
<protein>
    <recommendedName>
        <fullName evidence="4">Ras-GEF domain-containing protein</fullName>
    </recommendedName>
</protein>
<dbReference type="InterPro" id="IPR023578">
    <property type="entry name" value="Ras_GEF_dom_sf"/>
</dbReference>
<dbReference type="PANTHER" id="PTHR23113:SF99">
    <property type="entry name" value="RASGEF DOMAIN-CONTAINING PROTEIN"/>
    <property type="match status" value="1"/>
</dbReference>
<evidence type="ECO:0000313" key="5">
    <source>
        <dbReference type="EMBL" id="KAK9686896.1"/>
    </source>
</evidence>
<dbReference type="InterPro" id="IPR001895">
    <property type="entry name" value="RASGEF_cat_dom"/>
</dbReference>
<comment type="caution">
    <text evidence="5">The sequence shown here is derived from an EMBL/GenBank/DDBJ whole genome shotgun (WGS) entry which is preliminary data.</text>
</comment>
<proteinExistence type="predicted"/>
<dbReference type="SUPFAM" id="SSF48366">
    <property type="entry name" value="Ras GEF"/>
    <property type="match status" value="1"/>
</dbReference>
<keyword evidence="1 2" id="KW-0344">Guanine-nucleotide releasing factor</keyword>
<dbReference type="InterPro" id="IPR008937">
    <property type="entry name" value="Ras-like_GEF"/>
</dbReference>
<dbReference type="InterPro" id="IPR036964">
    <property type="entry name" value="RASGEF_cat_dom_sf"/>
</dbReference>
<evidence type="ECO:0000256" key="2">
    <source>
        <dbReference type="PROSITE-ProRule" id="PRU00168"/>
    </source>
</evidence>
<dbReference type="PROSITE" id="PS50009">
    <property type="entry name" value="RASGEF_CAT"/>
    <property type="match status" value="1"/>
</dbReference>
<sequence length="1440" mass="161472">MPVFEQVLVNAAKDFATGDLKSGYGNYLKAAVTLIHQLSEEVVFEAKDRVTPLSDHVYNLFTLSHKCLQTAEEIIRSQTIISPDTFLSTSFESELVVSRSDEENAILIETTLPLIPLSPLIQMSIIYSNSLASSSHKLALINHSKQSRTSESLHRLTEDVDIHRSNLDTVNTQIQSVTDVLITMWSPDAIAKQLTIIETQLFGQVVIPDDLIPSEVTSPSVQGCLDFHRYIESSFTHQIIAGSEVSTSISDTPDTPDTHRSNIIIHIIHTAYQLLHTYRNFNSFAGVVKALTNIEVLRLSKSWKLVPHKMKQMLNDLIMLTKSKENYTEYQLWLETILNQLDPGVPWMERHVHSIVHSINRNNEHDPLESMKILSRLQKIPPSSIKTQQGRKSLQNDLSLDLQHNGNDLGLHHWLLSRVFMNRYQLWEESVEYERLRKDEIIPKFMKDGQVVEVEVSGLIESEDTQEFTNIEDLTRFFPNEGEASVMSFEQIESVDDILTYLDQEVVEPIPAKIEEETEISTPNVNAFPSSPLSPLPSSLRIQNMTQNPTQEIEDIEDAWDNISIPSIDECDSKKPEIASPYLSETSLTDEHSLPQSSPFTYGDISEEKLMPLEKQVPTSSDFITSVDVESSFPFQPMNFSDNPWDSFLEGESSLGIHLPSVATNPHESSPHKEPENIHSTPKFSFIARSFDDDDLLDSTWMRLELPTSSYLPYSFSPSSVVSEIDDQAQHENLIEFDQHNIDLNKPTSAIPQVHELSEETYDLNYQEECEEQSANTISFKAEGDEEIIEDQEKLTRIESKVDVAEIADDACSESLEVISEDGDFVEISSLKSHQGPLVPSISNELDEAASLSSDGLPTEVVIAQSEKHIESLERTSLVQVAEEKNRHPEHSTNQEMLVTSDIEMERKPNQECNIDTPIGNANIKTLFFDNKPELPAFDFEGLPGEDLIHEDLGPFSDSHAVEELLTFDIENYNPSTAIVTQDEESCISEISIKDSEHLPEVNTEINQGNLDSEENRTGEQSEYASNTSISGYHEVNQSVESESESNPVLVEIPAIEYNIVDTSKAATNSELDCSTPLDVEMPTAEILQTLDEDDTDIPSNDVQIVDLLEFNDSKEPMIMNSVLDMESEPTKGLESFSESKLIPECIEETSSKEMEHLFKRELSSNDFDVRKSLFDIQYGELAQASLTLVDTSPPLEKLIGISDDIVGKAWSIHQIDAEMSSSLDQAHHNAYILSSKILENSNIETNKISMQEISQNTLSEDVLDPIILDDCDSNSDSKEISPFDDSFMITGEDLLDDPESIVQHEMLVADTSSRVNLIPGSVIPQLMEMLHQDVIENSKDESYAYLISDSEDEATDGEPLMEGPLGEREHLIDLDNHCDPVCDSVCDLVSASEVPLIMATTANDDDIPRDIDEQAISDASTQATADDLEKSDFKLFFPE</sequence>
<evidence type="ECO:0000256" key="1">
    <source>
        <dbReference type="ARBA" id="ARBA00022658"/>
    </source>
</evidence>
<dbReference type="SMART" id="SM00147">
    <property type="entry name" value="RasGEF"/>
    <property type="match status" value="1"/>
</dbReference>
<feature type="non-terminal residue" evidence="5">
    <location>
        <position position="1440"/>
    </location>
</feature>
<dbReference type="PANTHER" id="PTHR23113">
    <property type="entry name" value="GUANINE NUCLEOTIDE EXCHANGE FACTOR"/>
    <property type="match status" value="1"/>
</dbReference>
<reference evidence="5 6" key="1">
    <citation type="submission" date="2023-04" db="EMBL/GenBank/DDBJ databases">
        <title>Genome of Basidiobolus ranarum AG-B5.</title>
        <authorList>
            <person name="Stajich J.E."/>
            <person name="Carter-House D."/>
            <person name="Gryganskyi A."/>
        </authorList>
    </citation>
    <scope>NUCLEOTIDE SEQUENCE [LARGE SCALE GENOMIC DNA]</scope>
    <source>
        <strain evidence="5 6">AG-B5</strain>
    </source>
</reference>
<feature type="region of interest" description="Disordered" evidence="3">
    <location>
        <begin position="584"/>
        <end position="603"/>
    </location>
</feature>
<name>A0ABR2VNP3_9FUNG</name>
<accession>A0ABR2VNP3</accession>
<evidence type="ECO:0000313" key="6">
    <source>
        <dbReference type="Proteomes" id="UP001479436"/>
    </source>
</evidence>
<dbReference type="Gene3D" id="1.10.840.10">
    <property type="entry name" value="Ras guanine-nucleotide exchange factors catalytic domain"/>
    <property type="match status" value="1"/>
</dbReference>
<keyword evidence="6" id="KW-1185">Reference proteome</keyword>
<gene>
    <name evidence="5" type="ORF">K7432_014986</name>
</gene>
<dbReference type="Proteomes" id="UP001479436">
    <property type="component" value="Unassembled WGS sequence"/>
</dbReference>
<organism evidence="5 6">
    <name type="scientific">Basidiobolus ranarum</name>
    <dbReference type="NCBI Taxonomy" id="34480"/>
    <lineage>
        <taxon>Eukaryota</taxon>
        <taxon>Fungi</taxon>
        <taxon>Fungi incertae sedis</taxon>
        <taxon>Zoopagomycota</taxon>
        <taxon>Entomophthoromycotina</taxon>
        <taxon>Basidiobolomycetes</taxon>
        <taxon>Basidiobolales</taxon>
        <taxon>Basidiobolaceae</taxon>
        <taxon>Basidiobolus</taxon>
    </lineage>
</organism>
<feature type="region of interest" description="Disordered" evidence="3">
    <location>
        <begin position="1006"/>
        <end position="1026"/>
    </location>
</feature>
<feature type="domain" description="Ras-GEF" evidence="4">
    <location>
        <begin position="186"/>
        <end position="436"/>
    </location>
</feature>